<feature type="transmembrane region" description="Helical" evidence="8">
    <location>
        <begin position="82"/>
        <end position="101"/>
    </location>
</feature>
<dbReference type="Proteomes" id="UP000176998">
    <property type="component" value="Unassembled WGS sequence"/>
</dbReference>
<proteinExistence type="inferred from homology"/>
<evidence type="ECO:0000256" key="5">
    <source>
        <dbReference type="ARBA" id="ARBA00023141"/>
    </source>
</evidence>
<dbReference type="STRING" id="1209926.A0A1G4AN87"/>
<dbReference type="GO" id="GO:0009073">
    <property type="term" value="P:aromatic amino acid family biosynthetic process"/>
    <property type="evidence" value="ECO:0007669"/>
    <property type="project" value="UniProtKB-KW"/>
</dbReference>
<dbReference type="GO" id="GO:0010181">
    <property type="term" value="F:FMN binding"/>
    <property type="evidence" value="ECO:0007669"/>
    <property type="project" value="TreeGrafter"/>
</dbReference>
<evidence type="ECO:0000256" key="8">
    <source>
        <dbReference type="SAM" id="Phobius"/>
    </source>
</evidence>
<keyword evidence="8" id="KW-0472">Membrane</keyword>
<gene>
    <name evidence="9" type="ORF">CORC01_14207</name>
</gene>
<keyword evidence="10" id="KW-1185">Reference proteome</keyword>
<comment type="pathway">
    <text evidence="1">Metabolic intermediate biosynthesis; chorismate biosynthesis; chorismate from D-erythrose 4-phosphate and phosphoenolpyruvate: step 7/7.</text>
</comment>
<dbReference type="AlphaFoldDB" id="A0A1G4AN87"/>
<evidence type="ECO:0000256" key="2">
    <source>
        <dbReference type="ARBA" id="ARBA00008014"/>
    </source>
</evidence>
<evidence type="ECO:0000256" key="7">
    <source>
        <dbReference type="SAM" id="MobiDB-lite"/>
    </source>
</evidence>
<evidence type="ECO:0000256" key="4">
    <source>
        <dbReference type="ARBA" id="ARBA00022605"/>
    </source>
</evidence>
<keyword evidence="4" id="KW-0028">Amino-acid biosynthesis</keyword>
<feature type="compositionally biased region" description="Polar residues" evidence="7">
    <location>
        <begin position="1"/>
        <end position="25"/>
    </location>
</feature>
<dbReference type="OrthoDB" id="6730379at2759"/>
<keyword evidence="6" id="KW-0456">Lyase</keyword>
<evidence type="ECO:0000256" key="6">
    <source>
        <dbReference type="ARBA" id="ARBA00023239"/>
    </source>
</evidence>
<dbReference type="InterPro" id="IPR000453">
    <property type="entry name" value="Chorismate_synth"/>
</dbReference>
<name>A0A1G4AN87_9PEZI</name>
<dbReference type="EC" id="4.2.3.5" evidence="3"/>
<dbReference type="PANTHER" id="PTHR21085">
    <property type="entry name" value="CHORISMATE SYNTHASE"/>
    <property type="match status" value="1"/>
</dbReference>
<dbReference type="GO" id="GO:0004107">
    <property type="term" value="F:chorismate synthase activity"/>
    <property type="evidence" value="ECO:0007669"/>
    <property type="project" value="UniProtKB-EC"/>
</dbReference>
<dbReference type="EMBL" id="MJBS01000252">
    <property type="protein sequence ID" value="OHE90492.1"/>
    <property type="molecule type" value="Genomic_DNA"/>
</dbReference>
<comment type="caution">
    <text evidence="9">The sequence shown here is derived from an EMBL/GenBank/DDBJ whole genome shotgun (WGS) entry which is preliminary data.</text>
</comment>
<feature type="transmembrane region" description="Helical" evidence="8">
    <location>
        <begin position="113"/>
        <end position="134"/>
    </location>
</feature>
<keyword evidence="8" id="KW-0812">Transmembrane</keyword>
<dbReference type="Gene3D" id="3.60.150.10">
    <property type="entry name" value="Chorismate synthase AroC"/>
    <property type="match status" value="1"/>
</dbReference>
<dbReference type="InterPro" id="IPR035904">
    <property type="entry name" value="Chorismate_synth_AroC_sf"/>
</dbReference>
<dbReference type="RefSeq" id="XP_022467669.1">
    <property type="nucleotide sequence ID" value="XM_022625818.1"/>
</dbReference>
<dbReference type="GeneID" id="34567328"/>
<protein>
    <recommendedName>
        <fullName evidence="3">chorismate synthase</fullName>
        <ecNumber evidence="3">4.2.3.5</ecNumber>
    </recommendedName>
</protein>
<dbReference type="GO" id="GO:0005829">
    <property type="term" value="C:cytosol"/>
    <property type="evidence" value="ECO:0007669"/>
    <property type="project" value="TreeGrafter"/>
</dbReference>
<evidence type="ECO:0000313" key="9">
    <source>
        <dbReference type="EMBL" id="OHE90492.1"/>
    </source>
</evidence>
<evidence type="ECO:0000256" key="1">
    <source>
        <dbReference type="ARBA" id="ARBA00005044"/>
    </source>
</evidence>
<dbReference type="GO" id="GO:0008652">
    <property type="term" value="P:amino acid biosynthetic process"/>
    <property type="evidence" value="ECO:0007669"/>
    <property type="project" value="UniProtKB-KW"/>
</dbReference>
<organism evidence="9 10">
    <name type="scientific">Colletotrichum orchidophilum</name>
    <dbReference type="NCBI Taxonomy" id="1209926"/>
    <lineage>
        <taxon>Eukaryota</taxon>
        <taxon>Fungi</taxon>
        <taxon>Dikarya</taxon>
        <taxon>Ascomycota</taxon>
        <taxon>Pezizomycotina</taxon>
        <taxon>Sordariomycetes</taxon>
        <taxon>Hypocreomycetidae</taxon>
        <taxon>Glomerellales</taxon>
        <taxon>Glomerellaceae</taxon>
        <taxon>Colletotrichum</taxon>
    </lineage>
</organism>
<evidence type="ECO:0000313" key="10">
    <source>
        <dbReference type="Proteomes" id="UP000176998"/>
    </source>
</evidence>
<feature type="region of interest" description="Disordered" evidence="7">
    <location>
        <begin position="1"/>
        <end position="28"/>
    </location>
</feature>
<keyword evidence="8" id="KW-1133">Transmembrane helix</keyword>
<accession>A0A1G4AN87</accession>
<dbReference type="GO" id="GO:0009423">
    <property type="term" value="P:chorismate biosynthetic process"/>
    <property type="evidence" value="ECO:0007669"/>
    <property type="project" value="TreeGrafter"/>
</dbReference>
<reference evidence="9 10" key="1">
    <citation type="submission" date="2016-09" db="EMBL/GenBank/DDBJ databases">
        <authorList>
            <person name="Capua I."/>
            <person name="De Benedictis P."/>
            <person name="Joannis T."/>
            <person name="Lombin L.H."/>
            <person name="Cattoli G."/>
        </authorList>
    </citation>
    <scope>NUCLEOTIDE SEQUENCE [LARGE SCALE GENOMIC DNA]</scope>
    <source>
        <strain evidence="9 10">IMI 309357</strain>
    </source>
</reference>
<dbReference type="Pfam" id="PF01264">
    <property type="entry name" value="Chorismate_synt"/>
    <property type="match status" value="1"/>
</dbReference>
<sequence>MALTESDIQPQLNRRRPGQSSITTPRNEKDRVVIQSGTEFGFTYLQTQLQTVWVMHFYLAEGKLIFSLISRNVTGQSKKSTALAMTFIGWAAGNMTAPQIFQAADTTRYRKGFTTHFCLHVLFNLFPVLLRFLFARHNMDKRKTTAAAGPASLAVEEVEEKGGAAGVGGRSQ</sequence>
<evidence type="ECO:0000256" key="3">
    <source>
        <dbReference type="ARBA" id="ARBA00013036"/>
    </source>
</evidence>
<keyword evidence="5" id="KW-0057">Aromatic amino acid biosynthesis</keyword>
<dbReference type="PANTHER" id="PTHR21085:SF0">
    <property type="entry name" value="CHORISMATE SYNTHASE"/>
    <property type="match status" value="1"/>
</dbReference>
<comment type="similarity">
    <text evidence="2">Belongs to the chorismate synthase family.</text>
</comment>
<dbReference type="SUPFAM" id="SSF103263">
    <property type="entry name" value="Chorismate synthase, AroC"/>
    <property type="match status" value="1"/>
</dbReference>